<evidence type="ECO:0000256" key="3">
    <source>
        <dbReference type="ARBA" id="ARBA00022692"/>
    </source>
</evidence>
<keyword evidence="5 8" id="KW-0406">Ion transport</keyword>
<proteinExistence type="inferred from homology"/>
<reference evidence="12" key="1">
    <citation type="submission" date="2023-10" db="EMBL/GenBank/DDBJ databases">
        <authorList>
            <person name="Chen Y."/>
            <person name="Shah S."/>
            <person name="Dougan E. K."/>
            <person name="Thang M."/>
            <person name="Chan C."/>
        </authorList>
    </citation>
    <scope>NUCLEOTIDE SEQUENCE [LARGE SCALE GENOMIC DNA]</scope>
</reference>
<evidence type="ECO:0000256" key="7">
    <source>
        <dbReference type="ARBA" id="ARBA00023303"/>
    </source>
</evidence>
<dbReference type="InterPro" id="IPR011992">
    <property type="entry name" value="EF-hand-dom_pair"/>
</dbReference>
<evidence type="ECO:0000256" key="8">
    <source>
        <dbReference type="RuleBase" id="RU003857"/>
    </source>
</evidence>
<dbReference type="Gene3D" id="1.10.238.10">
    <property type="entry name" value="EF-hand"/>
    <property type="match status" value="1"/>
</dbReference>
<dbReference type="SUPFAM" id="SSF47473">
    <property type="entry name" value="EF-hand"/>
    <property type="match status" value="1"/>
</dbReference>
<gene>
    <name evidence="12" type="ORF">PCOR1329_LOCUS81777</name>
</gene>
<evidence type="ECO:0000256" key="1">
    <source>
        <dbReference type="ARBA" id="ARBA00004141"/>
    </source>
</evidence>
<feature type="domain" description="Potassium channel" evidence="11">
    <location>
        <begin position="174"/>
        <end position="270"/>
    </location>
</feature>
<comment type="similarity">
    <text evidence="8">Belongs to the two pore domain potassium channel (TC 1.A.1.8) family.</text>
</comment>
<dbReference type="InterPro" id="IPR003280">
    <property type="entry name" value="2pore_dom_K_chnl"/>
</dbReference>
<protein>
    <recommendedName>
        <fullName evidence="11">Potassium channel domain-containing protein</fullName>
    </recommendedName>
</protein>
<dbReference type="EMBL" id="CAUYUJ010021696">
    <property type="protein sequence ID" value="CAK0906484.1"/>
    <property type="molecule type" value="Genomic_DNA"/>
</dbReference>
<dbReference type="PANTHER" id="PTHR11003">
    <property type="entry name" value="POTASSIUM CHANNEL, SUBFAMILY K"/>
    <property type="match status" value="1"/>
</dbReference>
<evidence type="ECO:0000256" key="5">
    <source>
        <dbReference type="ARBA" id="ARBA00023065"/>
    </source>
</evidence>
<evidence type="ECO:0000256" key="2">
    <source>
        <dbReference type="ARBA" id="ARBA00022448"/>
    </source>
</evidence>
<keyword evidence="2 8" id="KW-0813">Transport</keyword>
<evidence type="ECO:0000256" key="6">
    <source>
        <dbReference type="ARBA" id="ARBA00023136"/>
    </source>
</evidence>
<dbReference type="SUPFAM" id="SSF81324">
    <property type="entry name" value="Voltage-gated potassium channels"/>
    <property type="match status" value="2"/>
</dbReference>
<comment type="caution">
    <text evidence="12">The sequence shown here is derived from an EMBL/GenBank/DDBJ whole genome shotgun (WGS) entry which is preliminary data.</text>
</comment>
<keyword evidence="4 10" id="KW-1133">Transmembrane helix</keyword>
<keyword evidence="6 10" id="KW-0472">Membrane</keyword>
<dbReference type="InterPro" id="IPR013099">
    <property type="entry name" value="K_chnl_dom"/>
</dbReference>
<keyword evidence="3 8" id="KW-0812">Transmembrane</keyword>
<evidence type="ECO:0000256" key="4">
    <source>
        <dbReference type="ARBA" id="ARBA00022989"/>
    </source>
</evidence>
<dbReference type="Proteomes" id="UP001189429">
    <property type="component" value="Unassembled WGS sequence"/>
</dbReference>
<feature type="transmembrane region" description="Helical" evidence="10">
    <location>
        <begin position="76"/>
        <end position="93"/>
    </location>
</feature>
<evidence type="ECO:0000313" key="12">
    <source>
        <dbReference type="EMBL" id="CAK0906484.1"/>
    </source>
</evidence>
<sequence length="351" mass="38249">MPGRAGVFEAAAQKRPRFAMARPPENSDSDDSDGGDNGPGGPSGLSSVTVVVALYAVMLVALYAGFIMFEGMTPVTCIYLIVQIVTTIGYGDVTPKSEPVMVFVALFTIMTLVVLAYFMNLLVQMASAREEAVLEELVNSVGTLSEAHLAVRQDRVSAECRKLGISTLLFLGSILFGTVFYSIYESCSCSYGETELAGCDDTDYGTCVETKGATKSMSEAFYFSVITLTTVGFGDFTPESRVGRWVGIAWMIFGVGATANWIGALSSFFFERNKSHKQRDTPSSDELFETLDADHDGCLTRAEHHVYLLRKQGILSDSMLQTLNEHFDTLDVNVRGMLDIKQMHERSAIPG</sequence>
<dbReference type="Pfam" id="PF07885">
    <property type="entry name" value="Ion_trans_2"/>
    <property type="match status" value="2"/>
</dbReference>
<feature type="domain" description="Potassium channel" evidence="11">
    <location>
        <begin position="59"/>
        <end position="126"/>
    </location>
</feature>
<keyword evidence="7 8" id="KW-0407">Ion channel</keyword>
<organism evidence="12 13">
    <name type="scientific">Prorocentrum cordatum</name>
    <dbReference type="NCBI Taxonomy" id="2364126"/>
    <lineage>
        <taxon>Eukaryota</taxon>
        <taxon>Sar</taxon>
        <taxon>Alveolata</taxon>
        <taxon>Dinophyceae</taxon>
        <taxon>Prorocentrales</taxon>
        <taxon>Prorocentraceae</taxon>
        <taxon>Prorocentrum</taxon>
    </lineage>
</organism>
<dbReference type="PANTHER" id="PTHR11003:SF291">
    <property type="entry name" value="IP11374P"/>
    <property type="match status" value="1"/>
</dbReference>
<evidence type="ECO:0000256" key="9">
    <source>
        <dbReference type="SAM" id="MobiDB-lite"/>
    </source>
</evidence>
<name>A0ABN9Y1Z9_9DINO</name>
<dbReference type="PRINTS" id="PR01333">
    <property type="entry name" value="2POREKCHANEL"/>
</dbReference>
<evidence type="ECO:0000256" key="10">
    <source>
        <dbReference type="SAM" id="Phobius"/>
    </source>
</evidence>
<evidence type="ECO:0000259" key="11">
    <source>
        <dbReference type="Pfam" id="PF07885"/>
    </source>
</evidence>
<evidence type="ECO:0000313" key="13">
    <source>
        <dbReference type="Proteomes" id="UP001189429"/>
    </source>
</evidence>
<dbReference type="Gene3D" id="1.10.287.70">
    <property type="match status" value="2"/>
</dbReference>
<keyword evidence="13" id="KW-1185">Reference proteome</keyword>
<accession>A0ABN9Y1Z9</accession>
<feature type="transmembrane region" description="Helical" evidence="10">
    <location>
        <begin position="99"/>
        <end position="119"/>
    </location>
</feature>
<feature type="region of interest" description="Disordered" evidence="9">
    <location>
        <begin position="12"/>
        <end position="40"/>
    </location>
</feature>
<comment type="subcellular location">
    <subcellularLocation>
        <location evidence="1">Membrane</location>
        <topology evidence="1">Multi-pass membrane protein</topology>
    </subcellularLocation>
</comment>
<feature type="transmembrane region" description="Helical" evidence="10">
    <location>
        <begin position="248"/>
        <end position="270"/>
    </location>
</feature>
<feature type="transmembrane region" description="Helical" evidence="10">
    <location>
        <begin position="48"/>
        <end position="69"/>
    </location>
</feature>
<feature type="transmembrane region" description="Helical" evidence="10">
    <location>
        <begin position="163"/>
        <end position="184"/>
    </location>
</feature>